<organism evidence="3 4">
    <name type="scientific">Granulicella arctica</name>
    <dbReference type="NCBI Taxonomy" id="940613"/>
    <lineage>
        <taxon>Bacteria</taxon>
        <taxon>Pseudomonadati</taxon>
        <taxon>Acidobacteriota</taxon>
        <taxon>Terriglobia</taxon>
        <taxon>Terriglobales</taxon>
        <taxon>Acidobacteriaceae</taxon>
        <taxon>Granulicella</taxon>
    </lineage>
</organism>
<feature type="transmembrane region" description="Helical" evidence="1">
    <location>
        <begin position="92"/>
        <end position="110"/>
    </location>
</feature>
<keyword evidence="1" id="KW-0812">Transmembrane</keyword>
<feature type="domain" description="Heparan-alpha-glucosaminide N-acetyltransferase catalytic" evidence="2">
    <location>
        <begin position="14"/>
        <end position="250"/>
    </location>
</feature>
<feature type="transmembrane region" description="Helical" evidence="1">
    <location>
        <begin position="256"/>
        <end position="276"/>
    </location>
</feature>
<keyword evidence="1" id="KW-0472">Membrane</keyword>
<evidence type="ECO:0000313" key="3">
    <source>
        <dbReference type="EMBL" id="NYF78727.1"/>
    </source>
</evidence>
<sequence length="396" mass="43417">MPSAPTSPHTPSTRLVSLDVFRGLTIAGMILVTDPGTYSAVYPQLRHAEWMGATATDMIFPSFLFIVGVAITLSFSSRIARGEDRRRLAGHVLVRAVILFLLGLAVNGFPDYNWHTLRLPGILQRIAVCYLCAGLLYLFASKPKQQESASPATPRVILFATLIIGLLALYWALLRWVPVPGLGAGRLDSYGNLPAYIDRTLIGTRHMWPWGLTPGMGVTYDSEGFLSTLPALTNLLIGVLTGEWMRTQQSGEKKAIALALAGLALLLAGWFLSPLLPLNKRIWTSTFALFSSGISLLLFSFFYVVVDLYRSRWWTPPALVLGTNAILAFALSSVITTLSDRLHISGGSLTLHQAGQQLFASWLSPIHASLTYAIAIVLLNIAIIVPLYRKRIFLKI</sequence>
<dbReference type="InterPro" id="IPR012429">
    <property type="entry name" value="HGSNAT_cat"/>
</dbReference>
<protein>
    <submittedName>
        <fullName evidence="3">Putative acyltransferase</fullName>
    </submittedName>
</protein>
<evidence type="ECO:0000313" key="4">
    <source>
        <dbReference type="Proteomes" id="UP000589520"/>
    </source>
</evidence>
<feature type="transmembrane region" description="Helical" evidence="1">
    <location>
        <begin position="318"/>
        <end position="339"/>
    </location>
</feature>
<gene>
    <name evidence="3" type="ORF">HDF17_001014</name>
</gene>
<evidence type="ECO:0000256" key="1">
    <source>
        <dbReference type="SAM" id="Phobius"/>
    </source>
</evidence>
<feature type="transmembrane region" description="Helical" evidence="1">
    <location>
        <begin position="224"/>
        <end position="244"/>
    </location>
</feature>
<dbReference type="PANTHER" id="PTHR31061:SF24">
    <property type="entry name" value="LD22376P"/>
    <property type="match status" value="1"/>
</dbReference>
<keyword evidence="4" id="KW-1185">Reference proteome</keyword>
<feature type="transmembrane region" description="Helical" evidence="1">
    <location>
        <begin position="282"/>
        <end position="306"/>
    </location>
</feature>
<feature type="transmembrane region" description="Helical" evidence="1">
    <location>
        <begin position="20"/>
        <end position="38"/>
    </location>
</feature>
<dbReference type="GO" id="GO:0016746">
    <property type="term" value="F:acyltransferase activity"/>
    <property type="evidence" value="ECO:0007669"/>
    <property type="project" value="UniProtKB-KW"/>
</dbReference>
<reference evidence="3 4" key="1">
    <citation type="submission" date="2020-07" db="EMBL/GenBank/DDBJ databases">
        <title>Genomic Encyclopedia of Type Strains, Phase IV (KMG-V): Genome sequencing to study the core and pangenomes of soil and plant-associated prokaryotes.</title>
        <authorList>
            <person name="Whitman W."/>
        </authorList>
    </citation>
    <scope>NUCLEOTIDE SEQUENCE [LARGE SCALE GENOMIC DNA]</scope>
    <source>
        <strain evidence="3 4">X4EP2</strain>
    </source>
</reference>
<dbReference type="AlphaFoldDB" id="A0A7Y9PF16"/>
<feature type="transmembrane region" description="Helical" evidence="1">
    <location>
        <begin position="58"/>
        <end position="80"/>
    </location>
</feature>
<feature type="transmembrane region" description="Helical" evidence="1">
    <location>
        <begin position="152"/>
        <end position="173"/>
    </location>
</feature>
<dbReference type="PANTHER" id="PTHR31061">
    <property type="entry name" value="LD22376P"/>
    <property type="match status" value="1"/>
</dbReference>
<feature type="transmembrane region" description="Helical" evidence="1">
    <location>
        <begin position="359"/>
        <end position="388"/>
    </location>
</feature>
<accession>A0A7Y9PF16</accession>
<name>A0A7Y9PF16_9BACT</name>
<feature type="transmembrane region" description="Helical" evidence="1">
    <location>
        <begin position="122"/>
        <end position="140"/>
    </location>
</feature>
<dbReference type="RefSeq" id="WP_179488402.1">
    <property type="nucleotide sequence ID" value="NZ_JACCCW010000001.1"/>
</dbReference>
<evidence type="ECO:0000259" key="2">
    <source>
        <dbReference type="Pfam" id="PF07786"/>
    </source>
</evidence>
<dbReference type="Pfam" id="PF07786">
    <property type="entry name" value="HGSNAT_cat"/>
    <property type="match status" value="1"/>
</dbReference>
<keyword evidence="3" id="KW-0012">Acyltransferase</keyword>
<keyword evidence="1" id="KW-1133">Transmembrane helix</keyword>
<comment type="caution">
    <text evidence="3">The sequence shown here is derived from an EMBL/GenBank/DDBJ whole genome shotgun (WGS) entry which is preliminary data.</text>
</comment>
<keyword evidence="3" id="KW-0808">Transferase</keyword>
<dbReference type="EMBL" id="JACCCW010000001">
    <property type="protein sequence ID" value="NYF78727.1"/>
    <property type="molecule type" value="Genomic_DNA"/>
</dbReference>
<proteinExistence type="predicted"/>
<dbReference type="Proteomes" id="UP000589520">
    <property type="component" value="Unassembled WGS sequence"/>
</dbReference>